<dbReference type="EMBL" id="MU842810">
    <property type="protein sequence ID" value="KAK2035143.1"/>
    <property type="molecule type" value="Genomic_DNA"/>
</dbReference>
<evidence type="ECO:0000256" key="1">
    <source>
        <dbReference type="SAM" id="MobiDB-lite"/>
    </source>
</evidence>
<dbReference type="AlphaFoldDB" id="A0AAD9MAB6"/>
<feature type="region of interest" description="Disordered" evidence="1">
    <location>
        <begin position="121"/>
        <end position="211"/>
    </location>
</feature>
<organism evidence="2 3">
    <name type="scientific">Colletotrichum zoysiae</name>
    <dbReference type="NCBI Taxonomy" id="1216348"/>
    <lineage>
        <taxon>Eukaryota</taxon>
        <taxon>Fungi</taxon>
        <taxon>Dikarya</taxon>
        <taxon>Ascomycota</taxon>
        <taxon>Pezizomycotina</taxon>
        <taxon>Sordariomycetes</taxon>
        <taxon>Hypocreomycetidae</taxon>
        <taxon>Glomerellales</taxon>
        <taxon>Glomerellaceae</taxon>
        <taxon>Colletotrichum</taxon>
        <taxon>Colletotrichum graminicola species complex</taxon>
    </lineage>
</organism>
<gene>
    <name evidence="2" type="ORF">LX32DRAFT_647917</name>
</gene>
<feature type="compositionally biased region" description="Basic and acidic residues" evidence="1">
    <location>
        <begin position="185"/>
        <end position="196"/>
    </location>
</feature>
<dbReference type="Proteomes" id="UP001232148">
    <property type="component" value="Unassembled WGS sequence"/>
</dbReference>
<feature type="region of interest" description="Disordered" evidence="1">
    <location>
        <begin position="27"/>
        <end position="48"/>
    </location>
</feature>
<evidence type="ECO:0000313" key="2">
    <source>
        <dbReference type="EMBL" id="KAK2035143.1"/>
    </source>
</evidence>
<name>A0AAD9MAB6_9PEZI</name>
<keyword evidence="3" id="KW-1185">Reference proteome</keyword>
<evidence type="ECO:0000313" key="3">
    <source>
        <dbReference type="Proteomes" id="UP001232148"/>
    </source>
</evidence>
<comment type="caution">
    <text evidence="2">The sequence shown here is derived from an EMBL/GenBank/DDBJ whole genome shotgun (WGS) entry which is preliminary data.</text>
</comment>
<feature type="compositionally biased region" description="Gly residues" evidence="1">
    <location>
        <begin position="157"/>
        <end position="169"/>
    </location>
</feature>
<accession>A0AAD9MAB6</accession>
<proteinExistence type="predicted"/>
<sequence length="273" mass="29912">MSETTQDVTARRGLDAQRRSRRCRLIQEKRRQAGYDSDDDHDDHDDFEDCMKECDFDDLMEEWSTDEETHYRTGSADTTATEVAEQECLVWVDLAGQVHVDRMRSNTAENNNEEVVTYGPVAGSDGTDIEPTGKCDSTANTAGHSRDHEAENKRTVGGEGGNGPDGSNGGDYVNSFKPINAGMETKGKSPKQDAGKAQKAGKSSKTDSEDAMDQLLKKTQSFCIGAPLMPAKNEAVNENAKCKGAFAVAAAQDNWELLELKRIVAEAKRDFYG</sequence>
<reference evidence="2" key="1">
    <citation type="submission" date="2021-06" db="EMBL/GenBank/DDBJ databases">
        <title>Comparative genomics, transcriptomics and evolutionary studies reveal genomic signatures of adaptation to plant cell wall in hemibiotrophic fungi.</title>
        <authorList>
            <consortium name="DOE Joint Genome Institute"/>
            <person name="Baroncelli R."/>
            <person name="Diaz J.F."/>
            <person name="Benocci T."/>
            <person name="Peng M."/>
            <person name="Battaglia E."/>
            <person name="Haridas S."/>
            <person name="Andreopoulos W."/>
            <person name="Labutti K."/>
            <person name="Pangilinan J."/>
            <person name="Floch G.L."/>
            <person name="Makela M.R."/>
            <person name="Henrissat B."/>
            <person name="Grigoriev I.V."/>
            <person name="Crouch J.A."/>
            <person name="De Vries R.P."/>
            <person name="Sukno S.A."/>
            <person name="Thon M.R."/>
        </authorList>
    </citation>
    <scope>NUCLEOTIDE SEQUENCE</scope>
    <source>
        <strain evidence="2">MAFF235873</strain>
    </source>
</reference>
<protein>
    <submittedName>
        <fullName evidence="2">Uncharacterized protein</fullName>
    </submittedName>
</protein>
<feature type="compositionally biased region" description="Basic and acidic residues" evidence="1">
    <location>
        <begin position="144"/>
        <end position="156"/>
    </location>
</feature>
<feature type="compositionally biased region" description="Acidic residues" evidence="1">
    <location>
        <begin position="36"/>
        <end position="48"/>
    </location>
</feature>